<comment type="similarity">
    <text evidence="7">Belongs to the ATPase delta chain family.</text>
</comment>
<dbReference type="NCBIfam" id="TIGR01145">
    <property type="entry name" value="ATP_synt_delta"/>
    <property type="match status" value="1"/>
</dbReference>
<dbReference type="Pfam" id="PF00213">
    <property type="entry name" value="OSCP"/>
    <property type="match status" value="1"/>
</dbReference>
<comment type="subcellular location">
    <subcellularLocation>
        <location evidence="7">Cell membrane</location>
        <topology evidence="7">Peripheral membrane protein</topology>
    </subcellularLocation>
    <subcellularLocation>
        <location evidence="1">Membrane</location>
    </subcellularLocation>
</comment>
<accession>A0A2H0NDX4</accession>
<dbReference type="HAMAP" id="MF_01416">
    <property type="entry name" value="ATP_synth_delta_bact"/>
    <property type="match status" value="1"/>
</dbReference>
<dbReference type="EMBL" id="PCWQ01000007">
    <property type="protein sequence ID" value="PIR07100.1"/>
    <property type="molecule type" value="Genomic_DNA"/>
</dbReference>
<evidence type="ECO:0000313" key="9">
    <source>
        <dbReference type="Proteomes" id="UP000230564"/>
    </source>
</evidence>
<comment type="function">
    <text evidence="7">F(1)F(0) ATP synthase produces ATP from ADP in the presence of a proton or sodium gradient. F-type ATPases consist of two structural domains, F(1) containing the extramembraneous catalytic core and F(0) containing the membrane proton channel, linked together by a central stalk and a peripheral stalk. During catalysis, ATP synthesis in the catalytic domain of F(1) is coupled via a rotary mechanism of the central stalk subunits to proton translocation.</text>
</comment>
<gene>
    <name evidence="7 8" type="primary">atpH</name>
    <name evidence="8" type="ORF">COV55_01575</name>
</gene>
<evidence type="ECO:0000313" key="8">
    <source>
        <dbReference type="EMBL" id="PIR07100.1"/>
    </source>
</evidence>
<dbReference type="GO" id="GO:0046933">
    <property type="term" value="F:proton-transporting ATP synthase activity, rotational mechanism"/>
    <property type="evidence" value="ECO:0007669"/>
    <property type="project" value="UniProtKB-UniRule"/>
</dbReference>
<name>A0A2H0NDX4_9BACT</name>
<dbReference type="GO" id="GO:0005886">
    <property type="term" value="C:plasma membrane"/>
    <property type="evidence" value="ECO:0007669"/>
    <property type="project" value="UniProtKB-SubCell"/>
</dbReference>
<dbReference type="InterPro" id="IPR000711">
    <property type="entry name" value="ATPase_OSCP/dsu"/>
</dbReference>
<dbReference type="PANTHER" id="PTHR11910">
    <property type="entry name" value="ATP SYNTHASE DELTA CHAIN"/>
    <property type="match status" value="1"/>
</dbReference>
<protein>
    <recommendedName>
        <fullName evidence="7">ATP synthase subunit delta</fullName>
    </recommendedName>
    <alternativeName>
        <fullName evidence="7">ATP synthase F(1) sector subunit delta</fullName>
    </alternativeName>
    <alternativeName>
        <fullName evidence="7">F-type ATPase subunit delta</fullName>
        <shortName evidence="7">F-ATPase subunit delta</shortName>
    </alternativeName>
</protein>
<dbReference type="PRINTS" id="PR00125">
    <property type="entry name" value="ATPASEDELTA"/>
</dbReference>
<sequence length="134" mass="15429">MKKKNQARILAQSVYLSIKDKPAKQAEEIVENFLNYLKQKHLVNLAPNILNHLEQLYFEGHNIVATEILSKYDLSQKEIKEISELIENKTASQIKIKQGKDDRLIGGAIIRYKDKIIDLSLKNQLNSLTKQLNT</sequence>
<dbReference type="GO" id="GO:0045259">
    <property type="term" value="C:proton-transporting ATP synthase complex"/>
    <property type="evidence" value="ECO:0007669"/>
    <property type="project" value="UniProtKB-KW"/>
</dbReference>
<keyword evidence="2 7" id="KW-0813">Transport</keyword>
<evidence type="ECO:0000256" key="5">
    <source>
        <dbReference type="ARBA" id="ARBA00023136"/>
    </source>
</evidence>
<comment type="caution">
    <text evidence="8">The sequence shown here is derived from an EMBL/GenBank/DDBJ whole genome shotgun (WGS) entry which is preliminary data.</text>
</comment>
<keyword evidence="5 7" id="KW-0472">Membrane</keyword>
<keyword evidence="3 7" id="KW-0375">Hydrogen ion transport</keyword>
<evidence type="ECO:0000256" key="2">
    <source>
        <dbReference type="ARBA" id="ARBA00022448"/>
    </source>
</evidence>
<dbReference type="AlphaFoldDB" id="A0A2H0NDX4"/>
<evidence type="ECO:0000256" key="1">
    <source>
        <dbReference type="ARBA" id="ARBA00004370"/>
    </source>
</evidence>
<organism evidence="8 9">
    <name type="scientific">Candidatus Komeilibacteria bacterium CG11_big_fil_rev_8_21_14_0_20_36_20</name>
    <dbReference type="NCBI Taxonomy" id="1974477"/>
    <lineage>
        <taxon>Bacteria</taxon>
        <taxon>Candidatus Komeiliibacteriota</taxon>
    </lineage>
</organism>
<keyword evidence="7" id="KW-0139">CF(1)</keyword>
<evidence type="ECO:0000256" key="7">
    <source>
        <dbReference type="HAMAP-Rule" id="MF_01416"/>
    </source>
</evidence>
<evidence type="ECO:0000256" key="3">
    <source>
        <dbReference type="ARBA" id="ARBA00022781"/>
    </source>
</evidence>
<comment type="function">
    <text evidence="7">This protein is part of the stalk that links CF(0) to CF(1). It either transmits conformational changes from CF(0) to CF(1) or is implicated in proton conduction.</text>
</comment>
<dbReference type="Proteomes" id="UP000230564">
    <property type="component" value="Unassembled WGS sequence"/>
</dbReference>
<proteinExistence type="inferred from homology"/>
<keyword evidence="7" id="KW-1003">Cell membrane</keyword>
<evidence type="ECO:0000256" key="6">
    <source>
        <dbReference type="ARBA" id="ARBA00023310"/>
    </source>
</evidence>
<keyword evidence="6 7" id="KW-0066">ATP synthesis</keyword>
<evidence type="ECO:0000256" key="4">
    <source>
        <dbReference type="ARBA" id="ARBA00023065"/>
    </source>
</evidence>
<reference evidence="8 9" key="1">
    <citation type="submission" date="2017-09" db="EMBL/GenBank/DDBJ databases">
        <title>Depth-based differentiation of microbial function through sediment-hosted aquifers and enrichment of novel symbionts in the deep terrestrial subsurface.</title>
        <authorList>
            <person name="Probst A.J."/>
            <person name="Ladd B."/>
            <person name="Jarett J.K."/>
            <person name="Geller-Mcgrath D.E."/>
            <person name="Sieber C.M."/>
            <person name="Emerson J.B."/>
            <person name="Anantharaman K."/>
            <person name="Thomas B.C."/>
            <person name="Malmstrom R."/>
            <person name="Stieglmeier M."/>
            <person name="Klingl A."/>
            <person name="Woyke T."/>
            <person name="Ryan C.M."/>
            <person name="Banfield J.F."/>
        </authorList>
    </citation>
    <scope>NUCLEOTIDE SEQUENCE [LARGE SCALE GENOMIC DNA]</scope>
    <source>
        <strain evidence="8">CG11_big_fil_rev_8_21_14_0_20_36_20</strain>
    </source>
</reference>
<keyword evidence="4 7" id="KW-0406">Ion transport</keyword>